<dbReference type="AlphaFoldDB" id="A0A8J5CBG9"/>
<protein>
    <submittedName>
        <fullName evidence="11">Uncharacterized protein</fullName>
    </submittedName>
</protein>
<keyword evidence="1 7" id="KW-0479">Metal-binding</keyword>
<dbReference type="FunFam" id="3.30.70.330:FF:000678">
    <property type="entry name" value="zinc finger CCCH domain-containing protein 53-like isoform X2"/>
    <property type="match status" value="1"/>
</dbReference>
<evidence type="ECO:0000256" key="6">
    <source>
        <dbReference type="PROSITE-ProRule" id="PRU00176"/>
    </source>
</evidence>
<gene>
    <name evidence="11" type="ORF">ZIOFF_071427</name>
</gene>
<sequence length="862" mass="97433">MVTGMEAGEARYCDLDFFELAKIIYAKVQKLEPENVFKIMGCIFLKEPSDLEMIQLAYGSEHLLLSTVDDANNMLTLLFPKKTLPKFQIGSYPPFGSRSNSSLNHISTSHWDTQLAQNEHNATSHSFDFSPFSDLVGDKYSLYGQAQTVEPLDGSASSHISNYYGPDSAFAGGMDSRFNRRSHSLSDLPIKACHYFNKGYCKHGTNCRYSHAQSFPDGFPHAHSTNMQECPIEDHPLTPRSLEKLEFEISELLRSKRGMPVSIASLPMLYSEKYGKNLQAQGYLTESQRHGKAGYNLTKLLSHLKKSIRVIERPHGQHSVILAEDASKYIDGRNERNDLSPTSSSSHQIYLTFPAESTFTEEDVSNYFQQYGQVHDVRIPCQEKRMFGFVSFVHPETVNMILMKRNPHYICNARVLVKPYREKTKIMDRSYTEKLKPMINYLSNYHEMDRDAHSESEGARLQYQLLIEENQMMEQERTHLSRLNLTREAVTQQHYLIPRVDELKTFEGSNHFLLNRFSHELDLLNNGATVDSKTKYTGEQESDNIELPDSPFATPSIASRTSPIINLKVRRRHLYPICQCLLFVFLHREQVLNVLQSSTPCFPKAGEEHLCDRCDAAAAIQRYEGHDDDATGSQLTTITMLVPCVCSCSGSGRIYNPYTHVLVPFRMEKNATVSSYLLLDEDVVVEISEHELVIIVEEFGAALVEHRTTDRDVDFLGDVDAGLLRSFLPLARHFGILHSGIKMDLDLNLLETVSLIMAILVIAFTLQDGTSHYLKGLVPLLCYLAIGACFFVFKSPLELYENDSHGIGHQLAVSCYVMALFQSQLNEAILREDYGEAAKLKLAITSATKKDIVGAALTIMNV</sequence>
<dbReference type="InterPro" id="IPR012677">
    <property type="entry name" value="Nucleotide-bd_a/b_plait_sf"/>
</dbReference>
<evidence type="ECO:0000259" key="10">
    <source>
        <dbReference type="PROSITE" id="PS51644"/>
    </source>
</evidence>
<evidence type="ECO:0000256" key="2">
    <source>
        <dbReference type="ARBA" id="ARBA00022771"/>
    </source>
</evidence>
<dbReference type="PROSITE" id="PS50102">
    <property type="entry name" value="RRM"/>
    <property type="match status" value="1"/>
</dbReference>
<dbReference type="InterPro" id="IPR036855">
    <property type="entry name" value="Znf_CCCH_sf"/>
</dbReference>
<feature type="domain" description="C3H1-type" evidence="9">
    <location>
        <begin position="187"/>
        <end position="214"/>
    </location>
</feature>
<dbReference type="InterPro" id="IPR034365">
    <property type="entry name" value="AtC3H46-like_RRM"/>
</dbReference>
<evidence type="ECO:0000256" key="3">
    <source>
        <dbReference type="ARBA" id="ARBA00022833"/>
    </source>
</evidence>
<name>A0A8J5CBG9_ZINOF</name>
<evidence type="ECO:0000256" key="1">
    <source>
        <dbReference type="ARBA" id="ARBA00022723"/>
    </source>
</evidence>
<evidence type="ECO:0000256" key="7">
    <source>
        <dbReference type="PROSITE-ProRule" id="PRU00723"/>
    </source>
</evidence>
<organism evidence="11 12">
    <name type="scientific">Zingiber officinale</name>
    <name type="common">Ginger</name>
    <name type="synonym">Amomum zingiber</name>
    <dbReference type="NCBI Taxonomy" id="94328"/>
    <lineage>
        <taxon>Eukaryota</taxon>
        <taxon>Viridiplantae</taxon>
        <taxon>Streptophyta</taxon>
        <taxon>Embryophyta</taxon>
        <taxon>Tracheophyta</taxon>
        <taxon>Spermatophyta</taxon>
        <taxon>Magnoliopsida</taxon>
        <taxon>Liliopsida</taxon>
        <taxon>Zingiberales</taxon>
        <taxon>Zingiberaceae</taxon>
        <taxon>Zingiber</taxon>
    </lineage>
</organism>
<dbReference type="InterPro" id="IPR035979">
    <property type="entry name" value="RBD_domain_sf"/>
</dbReference>
<evidence type="ECO:0000259" key="9">
    <source>
        <dbReference type="PROSITE" id="PS50103"/>
    </source>
</evidence>
<dbReference type="SUPFAM" id="SSF54928">
    <property type="entry name" value="RNA-binding domain, RBD"/>
    <property type="match status" value="1"/>
</dbReference>
<keyword evidence="3 7" id="KW-0862">Zinc</keyword>
<dbReference type="InterPro" id="IPR000571">
    <property type="entry name" value="Znf_CCCH"/>
</dbReference>
<comment type="caution">
    <text evidence="11">The sequence shown here is derived from an EMBL/GenBank/DDBJ whole genome shotgun (WGS) entry which is preliminary data.</text>
</comment>
<dbReference type="Gene3D" id="3.30.70.330">
    <property type="match status" value="1"/>
</dbReference>
<evidence type="ECO:0000313" key="12">
    <source>
        <dbReference type="Proteomes" id="UP000734854"/>
    </source>
</evidence>
<accession>A0A8J5CBG9</accession>
<dbReference type="PANTHER" id="PTHR24009:SF0">
    <property type="entry name" value="ZINC FINGER CCCH DOMAIN-CONTAINING PROTEIN 18"/>
    <property type="match status" value="1"/>
</dbReference>
<dbReference type="SMART" id="SM00360">
    <property type="entry name" value="RRM"/>
    <property type="match status" value="1"/>
</dbReference>
<keyword evidence="2 7" id="KW-0863">Zinc-finger</keyword>
<dbReference type="EMBL" id="JACMSC010000021">
    <property type="protein sequence ID" value="KAG6470359.1"/>
    <property type="molecule type" value="Genomic_DNA"/>
</dbReference>
<keyword evidence="5" id="KW-0238">DNA-binding</keyword>
<dbReference type="PROSITE" id="PS50103">
    <property type="entry name" value="ZF_C3H1"/>
    <property type="match status" value="1"/>
</dbReference>
<dbReference type="Proteomes" id="UP000734854">
    <property type="component" value="Unassembled WGS sequence"/>
</dbReference>
<dbReference type="PROSITE" id="PS51644">
    <property type="entry name" value="HTH_OST"/>
    <property type="match status" value="1"/>
</dbReference>
<evidence type="ECO:0000256" key="5">
    <source>
        <dbReference type="ARBA" id="ARBA00023125"/>
    </source>
</evidence>
<dbReference type="GO" id="GO:0008270">
    <property type="term" value="F:zinc ion binding"/>
    <property type="evidence" value="ECO:0007669"/>
    <property type="project" value="UniProtKB-KW"/>
</dbReference>
<reference evidence="11 12" key="1">
    <citation type="submission" date="2020-08" db="EMBL/GenBank/DDBJ databases">
        <title>Plant Genome Project.</title>
        <authorList>
            <person name="Zhang R.-G."/>
        </authorList>
    </citation>
    <scope>NUCLEOTIDE SEQUENCE [LARGE SCALE GENOMIC DNA]</scope>
    <source>
        <tissue evidence="11">Rhizome</tissue>
    </source>
</reference>
<dbReference type="CDD" id="cd12458">
    <property type="entry name" value="RRM_AtC3H46_like"/>
    <property type="match status" value="1"/>
</dbReference>
<dbReference type="Pfam" id="PF23182">
    <property type="entry name" value="PABC_AtC3H46"/>
    <property type="match status" value="1"/>
</dbReference>
<feature type="domain" description="HTH OST-type" evidence="10">
    <location>
        <begin position="241"/>
        <end position="324"/>
    </location>
</feature>
<dbReference type="Pfam" id="PF00076">
    <property type="entry name" value="RRM_1"/>
    <property type="match status" value="1"/>
</dbReference>
<dbReference type="InterPro" id="IPR000504">
    <property type="entry name" value="RRM_dom"/>
</dbReference>
<dbReference type="Pfam" id="PF00642">
    <property type="entry name" value="zf-CCCH"/>
    <property type="match status" value="1"/>
</dbReference>
<evidence type="ECO:0000259" key="8">
    <source>
        <dbReference type="PROSITE" id="PS50102"/>
    </source>
</evidence>
<feature type="zinc finger region" description="C3H1-type" evidence="7">
    <location>
        <begin position="187"/>
        <end position="214"/>
    </location>
</feature>
<dbReference type="InterPro" id="IPR025605">
    <property type="entry name" value="OST-HTH/LOTUS_dom"/>
</dbReference>
<keyword evidence="4 6" id="KW-0694">RNA-binding</keyword>
<proteinExistence type="predicted"/>
<dbReference type="InterPro" id="IPR056276">
    <property type="entry name" value="AtC3H46-like_PABC-like"/>
</dbReference>
<dbReference type="PANTHER" id="PTHR24009">
    <property type="entry name" value="RNA-BINDING (RRM/RBD/RNP MOTIFS)"/>
    <property type="match status" value="1"/>
</dbReference>
<evidence type="ECO:0000313" key="11">
    <source>
        <dbReference type="EMBL" id="KAG6470359.1"/>
    </source>
</evidence>
<keyword evidence="12" id="KW-1185">Reference proteome</keyword>
<dbReference type="GO" id="GO:0003677">
    <property type="term" value="F:DNA binding"/>
    <property type="evidence" value="ECO:0007669"/>
    <property type="project" value="UniProtKB-KW"/>
</dbReference>
<evidence type="ECO:0000256" key="4">
    <source>
        <dbReference type="ARBA" id="ARBA00022884"/>
    </source>
</evidence>
<dbReference type="GO" id="GO:0003723">
    <property type="term" value="F:RNA binding"/>
    <property type="evidence" value="ECO:0007669"/>
    <property type="project" value="UniProtKB-UniRule"/>
</dbReference>
<feature type="domain" description="RRM" evidence="8">
    <location>
        <begin position="347"/>
        <end position="422"/>
    </location>
</feature>
<dbReference type="SUPFAM" id="SSF90229">
    <property type="entry name" value="CCCH zinc finger"/>
    <property type="match status" value="1"/>
</dbReference>